<proteinExistence type="predicted"/>
<dbReference type="Proteomes" id="UP000827892">
    <property type="component" value="Chromosome X"/>
</dbReference>
<name>A0AAE8ZPI4_CAEBR</name>
<evidence type="ECO:0000313" key="2">
    <source>
        <dbReference type="Proteomes" id="UP000827892"/>
    </source>
</evidence>
<gene>
    <name evidence="1" type="ORF">L3Y34_011264</name>
</gene>
<sequence>MITEKENFVSHLFDGVFAEDIVDSLRPFEVSTRGTEDFDGMLSCSYSEQHAVFCHFYLLISSMQNLCTIIKVAVSRWRNVRWYIQASYISGDDSLVGTDEKCRGKAEEREIYVVLIEAPLTGRYLHLREKNICSNGWVMMCIGRPGMVIKQRKVVTSFGQWDSILVSCPAHRTHSHIQPALNFTLHDTGIRERIVVDRTERDLLVRRLGRSGVSTK</sequence>
<evidence type="ECO:0000313" key="1">
    <source>
        <dbReference type="EMBL" id="ULT81268.1"/>
    </source>
</evidence>
<reference evidence="1 2" key="1">
    <citation type="submission" date="2022-05" db="EMBL/GenBank/DDBJ databases">
        <title>Chromosome-level reference genomes for two strains of Caenorhabditis briggsae: an improved platform for comparative genomics.</title>
        <authorList>
            <person name="Stevens L."/>
            <person name="Andersen E.C."/>
        </authorList>
    </citation>
    <scope>NUCLEOTIDE SEQUENCE [LARGE SCALE GENOMIC DNA]</scope>
    <source>
        <strain evidence="1">QX1410_ONT</strain>
        <tissue evidence="1">Whole-organism</tissue>
    </source>
</reference>
<protein>
    <submittedName>
        <fullName evidence="1">Uncharacterized protein</fullName>
    </submittedName>
</protein>
<dbReference type="EMBL" id="CP090896">
    <property type="protein sequence ID" value="ULT81268.1"/>
    <property type="molecule type" value="Genomic_DNA"/>
</dbReference>
<organism evidence="1 2">
    <name type="scientific">Caenorhabditis briggsae</name>
    <dbReference type="NCBI Taxonomy" id="6238"/>
    <lineage>
        <taxon>Eukaryota</taxon>
        <taxon>Metazoa</taxon>
        <taxon>Ecdysozoa</taxon>
        <taxon>Nematoda</taxon>
        <taxon>Chromadorea</taxon>
        <taxon>Rhabditida</taxon>
        <taxon>Rhabditina</taxon>
        <taxon>Rhabditomorpha</taxon>
        <taxon>Rhabditoidea</taxon>
        <taxon>Rhabditidae</taxon>
        <taxon>Peloderinae</taxon>
        <taxon>Caenorhabditis</taxon>
    </lineage>
</organism>
<dbReference type="AlphaFoldDB" id="A0AAE8ZPI4"/>
<accession>A0AAE8ZPI4</accession>